<dbReference type="PRINTS" id="PR01264">
    <property type="entry name" value="MECHCHANNEL"/>
</dbReference>
<dbReference type="SUPFAM" id="SSF81330">
    <property type="entry name" value="Gated mechanosensitive channel"/>
    <property type="match status" value="1"/>
</dbReference>
<dbReference type="RefSeq" id="WP_113804636.1">
    <property type="nucleotide sequence ID" value="NZ_QOCW01000002.1"/>
</dbReference>
<dbReference type="Pfam" id="PF01741">
    <property type="entry name" value="MscL"/>
    <property type="match status" value="1"/>
</dbReference>
<keyword evidence="2 9" id="KW-0813">Transport</keyword>
<evidence type="ECO:0000256" key="3">
    <source>
        <dbReference type="ARBA" id="ARBA00022475"/>
    </source>
</evidence>
<name>A0A366XZX9_9BACI</name>
<evidence type="ECO:0000256" key="4">
    <source>
        <dbReference type="ARBA" id="ARBA00022692"/>
    </source>
</evidence>
<dbReference type="EMBL" id="QOCW01000002">
    <property type="protein sequence ID" value="RBW71156.1"/>
    <property type="molecule type" value="Genomic_DNA"/>
</dbReference>
<comment type="subunit">
    <text evidence="9">Homopentamer.</text>
</comment>
<dbReference type="PANTHER" id="PTHR30266:SF2">
    <property type="entry name" value="LARGE-CONDUCTANCE MECHANOSENSITIVE CHANNEL"/>
    <property type="match status" value="1"/>
</dbReference>
<evidence type="ECO:0000313" key="10">
    <source>
        <dbReference type="EMBL" id="RBW71156.1"/>
    </source>
</evidence>
<evidence type="ECO:0000256" key="7">
    <source>
        <dbReference type="ARBA" id="ARBA00023136"/>
    </source>
</evidence>
<keyword evidence="6 9" id="KW-0406">Ion transport</keyword>
<proteinExistence type="inferred from homology"/>
<reference evidence="10 11" key="1">
    <citation type="submission" date="2018-07" db="EMBL/GenBank/DDBJ databases">
        <title>Lottiidibacillus patelloidae gen. nov., sp. nov., isolated from the intestinal tract of a marine limpet and the reclassification of B. taeanensis BH030017T, B. algicola KMM 3737T and B. hwajinpoensis SW-72T as genus Lottiidibacillus.</title>
        <authorList>
            <person name="Liu R."/>
            <person name="Huang Z."/>
        </authorList>
    </citation>
    <scope>NUCLEOTIDE SEQUENCE [LARGE SCALE GENOMIC DNA]</scope>
    <source>
        <strain evidence="10 11">BH030017</strain>
    </source>
</reference>
<keyword evidence="11" id="KW-1185">Reference proteome</keyword>
<dbReference type="AlphaFoldDB" id="A0A366XZX9"/>
<evidence type="ECO:0000256" key="9">
    <source>
        <dbReference type="HAMAP-Rule" id="MF_00115"/>
    </source>
</evidence>
<gene>
    <name evidence="9 10" type="primary">mscL</name>
    <name evidence="10" type="ORF">DS031_02435</name>
</gene>
<accession>A0A366XZX9</accession>
<protein>
    <recommendedName>
        <fullName evidence="9">Large-conductance mechanosensitive channel</fullName>
    </recommendedName>
</protein>
<dbReference type="InterPro" id="IPR001185">
    <property type="entry name" value="MS_channel"/>
</dbReference>
<dbReference type="Proteomes" id="UP000253314">
    <property type="component" value="Unassembled WGS sequence"/>
</dbReference>
<comment type="caution">
    <text evidence="10">The sequence shown here is derived from an EMBL/GenBank/DDBJ whole genome shotgun (WGS) entry which is preliminary data.</text>
</comment>
<dbReference type="NCBIfam" id="TIGR00220">
    <property type="entry name" value="mscL"/>
    <property type="match status" value="1"/>
</dbReference>
<evidence type="ECO:0000256" key="6">
    <source>
        <dbReference type="ARBA" id="ARBA00023065"/>
    </source>
</evidence>
<keyword evidence="7 9" id="KW-0472">Membrane</keyword>
<feature type="transmembrane region" description="Helical" evidence="9">
    <location>
        <begin position="12"/>
        <end position="31"/>
    </location>
</feature>
<dbReference type="OrthoDB" id="9810350at2"/>
<evidence type="ECO:0000256" key="8">
    <source>
        <dbReference type="ARBA" id="ARBA00023303"/>
    </source>
</evidence>
<comment type="similarity">
    <text evidence="9">Belongs to the MscL family.</text>
</comment>
<keyword evidence="4 9" id="KW-0812">Transmembrane</keyword>
<dbReference type="GO" id="GO:0005886">
    <property type="term" value="C:plasma membrane"/>
    <property type="evidence" value="ECO:0007669"/>
    <property type="project" value="UniProtKB-SubCell"/>
</dbReference>
<evidence type="ECO:0000256" key="5">
    <source>
        <dbReference type="ARBA" id="ARBA00022989"/>
    </source>
</evidence>
<sequence>MFKEFRQFAMKGNVADMGIGMVIGAAFGNLIDSLVKDIMLPPIGLLLAQANISNLFINLSGGFYPTLADAHEAGAATINYGLFLTTLLRFIIVMFAVFLVVRQINRFKKPNENPLASMTKKECPYCCSAIPSQAVRCPSCTSQLRKAAQSTQDKKANSLHIKIH</sequence>
<dbReference type="Gene3D" id="1.10.1200.120">
    <property type="entry name" value="Large-conductance mechanosensitive channel, MscL, domain 1"/>
    <property type="match status" value="1"/>
</dbReference>
<dbReference type="PANTHER" id="PTHR30266">
    <property type="entry name" value="MECHANOSENSITIVE CHANNEL MSCL"/>
    <property type="match status" value="1"/>
</dbReference>
<comment type="function">
    <text evidence="9">Channel that opens in response to stretch forces in the membrane lipid bilayer. May participate in the regulation of osmotic pressure changes within the cell.</text>
</comment>
<evidence type="ECO:0000313" key="11">
    <source>
        <dbReference type="Proteomes" id="UP000253314"/>
    </source>
</evidence>
<organism evidence="10 11">
    <name type="scientific">Bacillus taeanensis</name>
    <dbReference type="NCBI Taxonomy" id="273032"/>
    <lineage>
        <taxon>Bacteria</taxon>
        <taxon>Bacillati</taxon>
        <taxon>Bacillota</taxon>
        <taxon>Bacilli</taxon>
        <taxon>Bacillales</taxon>
        <taxon>Bacillaceae</taxon>
        <taxon>Bacillus</taxon>
    </lineage>
</organism>
<keyword evidence="8 9" id="KW-0407">Ion channel</keyword>
<keyword evidence="5 9" id="KW-1133">Transmembrane helix</keyword>
<dbReference type="GO" id="GO:0008381">
    <property type="term" value="F:mechanosensitive monoatomic ion channel activity"/>
    <property type="evidence" value="ECO:0007669"/>
    <property type="project" value="UniProtKB-UniRule"/>
</dbReference>
<keyword evidence="3 9" id="KW-1003">Cell membrane</keyword>
<evidence type="ECO:0000256" key="2">
    <source>
        <dbReference type="ARBA" id="ARBA00022448"/>
    </source>
</evidence>
<dbReference type="InterPro" id="IPR037673">
    <property type="entry name" value="MSC/AndL"/>
</dbReference>
<dbReference type="HAMAP" id="MF_00115">
    <property type="entry name" value="MscL"/>
    <property type="match status" value="1"/>
</dbReference>
<evidence type="ECO:0000256" key="1">
    <source>
        <dbReference type="ARBA" id="ARBA00004141"/>
    </source>
</evidence>
<comment type="subcellular location">
    <subcellularLocation>
        <location evidence="9">Cell membrane</location>
        <topology evidence="9">Multi-pass membrane protein</topology>
    </subcellularLocation>
    <subcellularLocation>
        <location evidence="1">Membrane</location>
        <topology evidence="1">Multi-pass membrane protein</topology>
    </subcellularLocation>
</comment>
<feature type="transmembrane region" description="Helical" evidence="9">
    <location>
        <begin position="77"/>
        <end position="101"/>
    </location>
</feature>
<dbReference type="InterPro" id="IPR036019">
    <property type="entry name" value="MscL_channel"/>
</dbReference>